<dbReference type="RefSeq" id="WP_139927380.1">
    <property type="nucleotide sequence ID" value="NZ_CP040915.1"/>
</dbReference>
<dbReference type="OrthoDB" id="9765532at2"/>
<accession>A0A5B8C7N5</accession>
<feature type="transmembrane region" description="Helical" evidence="1">
    <location>
        <begin position="104"/>
        <end position="131"/>
    </location>
</feature>
<name>A0A5B8C7N5_9MICO</name>
<organism evidence="2 3">
    <name type="scientific">Georgenia yuyongxinii</name>
    <dbReference type="NCBI Taxonomy" id="2589797"/>
    <lineage>
        <taxon>Bacteria</taxon>
        <taxon>Bacillati</taxon>
        <taxon>Actinomycetota</taxon>
        <taxon>Actinomycetes</taxon>
        <taxon>Micrococcales</taxon>
        <taxon>Bogoriellaceae</taxon>
        <taxon>Georgenia</taxon>
    </lineage>
</organism>
<evidence type="ECO:0000313" key="3">
    <source>
        <dbReference type="Proteomes" id="UP000314616"/>
    </source>
</evidence>
<keyword evidence="1" id="KW-0812">Transmembrane</keyword>
<dbReference type="Proteomes" id="UP000314616">
    <property type="component" value="Chromosome"/>
</dbReference>
<feature type="transmembrane region" description="Helical" evidence="1">
    <location>
        <begin position="7"/>
        <end position="28"/>
    </location>
</feature>
<protein>
    <submittedName>
        <fullName evidence="2">Sodium:proton antiporter</fullName>
    </submittedName>
</protein>
<reference evidence="2 3" key="1">
    <citation type="submission" date="2019-05" db="EMBL/GenBank/DDBJ databases">
        <title>Georgenia *** sp. nov., and Georgenia *** sp. nov., isolated from the intestinal contents of plateau pika (Ochotona curzoniae) in the Qinghai-Tibet plateau of China.</title>
        <authorList>
            <person name="Tian Z."/>
        </authorList>
    </citation>
    <scope>NUCLEOTIDE SEQUENCE [LARGE SCALE GENOMIC DNA]</scope>
    <source>
        <strain evidence="2 3">Z443</strain>
    </source>
</reference>
<feature type="transmembrane region" description="Helical" evidence="1">
    <location>
        <begin position="69"/>
        <end position="92"/>
    </location>
</feature>
<dbReference type="InterPro" id="IPR031566">
    <property type="entry name" value="CitMHS_2"/>
</dbReference>
<feature type="transmembrane region" description="Helical" evidence="1">
    <location>
        <begin position="182"/>
        <end position="200"/>
    </location>
</feature>
<feature type="transmembrane region" description="Helical" evidence="1">
    <location>
        <begin position="312"/>
        <end position="332"/>
    </location>
</feature>
<feature type="transmembrane region" description="Helical" evidence="1">
    <location>
        <begin position="227"/>
        <end position="250"/>
    </location>
</feature>
<proteinExistence type="predicted"/>
<dbReference type="EMBL" id="CP040915">
    <property type="protein sequence ID" value="QDC23936.1"/>
    <property type="molecule type" value="Genomic_DNA"/>
</dbReference>
<dbReference type="Pfam" id="PF16980">
    <property type="entry name" value="CitMHS_2"/>
    <property type="match status" value="1"/>
</dbReference>
<feature type="transmembrane region" description="Helical" evidence="1">
    <location>
        <begin position="143"/>
        <end position="162"/>
    </location>
</feature>
<feature type="transmembrane region" description="Helical" evidence="1">
    <location>
        <begin position="40"/>
        <end position="62"/>
    </location>
</feature>
<dbReference type="AlphaFoldDB" id="A0A5B8C7N5"/>
<evidence type="ECO:0000256" key="1">
    <source>
        <dbReference type="SAM" id="Phobius"/>
    </source>
</evidence>
<feature type="transmembrane region" description="Helical" evidence="1">
    <location>
        <begin position="428"/>
        <end position="450"/>
    </location>
</feature>
<feature type="transmembrane region" description="Helical" evidence="1">
    <location>
        <begin position="270"/>
        <end position="291"/>
    </location>
</feature>
<gene>
    <name evidence="2" type="ORF">FE374_04165</name>
</gene>
<dbReference type="KEGG" id="gyu:FE374_04165"/>
<keyword evidence="1" id="KW-1133">Transmembrane helix</keyword>
<keyword evidence="1" id="KW-0472">Membrane</keyword>
<feature type="transmembrane region" description="Helical" evidence="1">
    <location>
        <begin position="389"/>
        <end position="408"/>
    </location>
</feature>
<sequence length="451" mass="48781">MELGTQLPLWSIIPFVGMLLSIAIIPLVNGHWWEKHMWKVSAFWALAFFVPFLVGFGVQLAVGHGLEVILLDYVPFIILILGLFTVSGGIVIRGSLSGTPKVNVVLLLIGTLLASWIGTTGAAMVMIRPLLRANAWRKHRVHQVVFFIFLVANIGGSLTPIGDPPLFLGFLRGVPFFWTMKLLPMMLLNVAVLIVVFYLLDSYFMRKEGPHPESTGEKVRVEGLHNIVFLLAIVGAVILSGVLPGTAAFTDPATGDPRGLTLMDSAVAHVAIPYVNLLRDAIILAAAFLAYRTTNARLRTANGFGWGPIQEVAILFAGIFVTMIPALAILQARGSELGLTSPAEFFWATGGLSSFLDNAPTYLVFMTTAASLGATAGVETTLGIIDEQLLMAVSAGAVFMGANTYIGNAPNFMVRSIAVESEVRMPSFLGYMKWSISILIPLFVVDTLIFF</sequence>
<evidence type="ECO:0000313" key="2">
    <source>
        <dbReference type="EMBL" id="QDC23936.1"/>
    </source>
</evidence>